<reference evidence="1" key="1">
    <citation type="submission" date="2023-06" db="EMBL/GenBank/DDBJ databases">
        <authorList>
            <consortium name="Lawrence Berkeley National Laboratory"/>
            <person name="Ahrendt S."/>
            <person name="Sahu N."/>
            <person name="Indic B."/>
            <person name="Wong-Bajracharya J."/>
            <person name="Merenyi Z."/>
            <person name="Ke H.-M."/>
            <person name="Monk M."/>
            <person name="Kocsube S."/>
            <person name="Drula E."/>
            <person name="Lipzen A."/>
            <person name="Balint B."/>
            <person name="Henrissat B."/>
            <person name="Andreopoulos B."/>
            <person name="Martin F.M."/>
            <person name="Harder C.B."/>
            <person name="Rigling D."/>
            <person name="Ford K.L."/>
            <person name="Foster G.D."/>
            <person name="Pangilinan J."/>
            <person name="Papanicolaou A."/>
            <person name="Barry K."/>
            <person name="LaButti K."/>
            <person name="Viragh M."/>
            <person name="Koriabine M."/>
            <person name="Yan M."/>
            <person name="Riley R."/>
            <person name="Champramary S."/>
            <person name="Plett K.L."/>
            <person name="Tsai I.J."/>
            <person name="Slot J."/>
            <person name="Sipos G."/>
            <person name="Plett J."/>
            <person name="Nagy L.G."/>
            <person name="Grigoriev I.V."/>
        </authorList>
    </citation>
    <scope>NUCLEOTIDE SEQUENCE</scope>
    <source>
        <strain evidence="1">FPL87.14</strain>
    </source>
</reference>
<name>A0AA39JYS1_9AGAR</name>
<sequence>MLCKSNLKGFLVPNLQDRILTSLFASDTTVFLSENDDFLFNIGKTALIPVGIKEYRDKVVSMRQLSPLQDVIGTERILGTWIGNNADSTIPWIQVIKKINQSLEQWEKSHPTIEGRQLDVIIPGQSSGYA</sequence>
<accession>A0AA39JYS1</accession>
<gene>
    <name evidence="1" type="ORF">EV421DRAFT_1888838</name>
</gene>
<keyword evidence="2" id="KW-1185">Reference proteome</keyword>
<evidence type="ECO:0000313" key="1">
    <source>
        <dbReference type="EMBL" id="KAK0449949.1"/>
    </source>
</evidence>
<dbReference type="AlphaFoldDB" id="A0AA39JYS1"/>
<dbReference type="EMBL" id="JAUEPT010000007">
    <property type="protein sequence ID" value="KAK0449949.1"/>
    <property type="molecule type" value="Genomic_DNA"/>
</dbReference>
<organism evidence="1 2">
    <name type="scientific">Armillaria borealis</name>
    <dbReference type="NCBI Taxonomy" id="47425"/>
    <lineage>
        <taxon>Eukaryota</taxon>
        <taxon>Fungi</taxon>
        <taxon>Dikarya</taxon>
        <taxon>Basidiomycota</taxon>
        <taxon>Agaricomycotina</taxon>
        <taxon>Agaricomycetes</taxon>
        <taxon>Agaricomycetidae</taxon>
        <taxon>Agaricales</taxon>
        <taxon>Marasmiineae</taxon>
        <taxon>Physalacriaceae</taxon>
        <taxon>Armillaria</taxon>
    </lineage>
</organism>
<comment type="caution">
    <text evidence="1">The sequence shown here is derived from an EMBL/GenBank/DDBJ whole genome shotgun (WGS) entry which is preliminary data.</text>
</comment>
<proteinExistence type="predicted"/>
<dbReference type="Proteomes" id="UP001175226">
    <property type="component" value="Unassembled WGS sequence"/>
</dbReference>
<evidence type="ECO:0000313" key="2">
    <source>
        <dbReference type="Proteomes" id="UP001175226"/>
    </source>
</evidence>
<protein>
    <submittedName>
        <fullName evidence="1">Uncharacterized protein</fullName>
    </submittedName>
</protein>